<proteinExistence type="predicted"/>
<name>A0A433D639_9FUNG</name>
<accession>A0A433D639</accession>
<keyword evidence="2" id="KW-1185">Reference proteome</keyword>
<evidence type="ECO:0000313" key="1">
    <source>
        <dbReference type="EMBL" id="RUP46275.1"/>
    </source>
</evidence>
<organism evidence="1 2">
    <name type="scientific">Jimgerdemannia flammicorona</name>
    <dbReference type="NCBI Taxonomy" id="994334"/>
    <lineage>
        <taxon>Eukaryota</taxon>
        <taxon>Fungi</taxon>
        <taxon>Fungi incertae sedis</taxon>
        <taxon>Mucoromycota</taxon>
        <taxon>Mucoromycotina</taxon>
        <taxon>Endogonomycetes</taxon>
        <taxon>Endogonales</taxon>
        <taxon>Endogonaceae</taxon>
        <taxon>Jimgerdemannia</taxon>
    </lineage>
</organism>
<comment type="caution">
    <text evidence="1">The sequence shown here is derived from an EMBL/GenBank/DDBJ whole genome shotgun (WGS) entry which is preliminary data.</text>
</comment>
<gene>
    <name evidence="1" type="ORF">BC936DRAFT_147137</name>
</gene>
<dbReference type="OrthoDB" id="2013972at2759"/>
<reference evidence="1 2" key="1">
    <citation type="journal article" date="2018" name="New Phytol.">
        <title>Phylogenomics of Endogonaceae and evolution of mycorrhizas within Mucoromycota.</title>
        <authorList>
            <person name="Chang Y."/>
            <person name="Desiro A."/>
            <person name="Na H."/>
            <person name="Sandor L."/>
            <person name="Lipzen A."/>
            <person name="Clum A."/>
            <person name="Barry K."/>
            <person name="Grigoriev I.V."/>
            <person name="Martin F.M."/>
            <person name="Stajich J.E."/>
            <person name="Smith M.E."/>
            <person name="Bonito G."/>
            <person name="Spatafora J.W."/>
        </authorList>
    </citation>
    <scope>NUCLEOTIDE SEQUENCE [LARGE SCALE GENOMIC DNA]</scope>
    <source>
        <strain evidence="1 2">GMNB39</strain>
    </source>
</reference>
<dbReference type="Proteomes" id="UP000268093">
    <property type="component" value="Unassembled WGS sequence"/>
</dbReference>
<protein>
    <submittedName>
        <fullName evidence="1">Uncharacterized protein</fullName>
    </submittedName>
</protein>
<dbReference type="EMBL" id="RBNI01006063">
    <property type="protein sequence ID" value="RUP46275.1"/>
    <property type="molecule type" value="Genomic_DNA"/>
</dbReference>
<sequence>MVCDYVSGPIGWQGRPGQMLRQSTLLFFKALGPMVIPIMGIDAREYDDITAHVLDDFRRCKSYSNANYAYGRKPLRQ</sequence>
<evidence type="ECO:0000313" key="2">
    <source>
        <dbReference type="Proteomes" id="UP000268093"/>
    </source>
</evidence>